<dbReference type="Proteomes" id="UP000245469">
    <property type="component" value="Unassembled WGS sequence"/>
</dbReference>
<dbReference type="AlphaFoldDB" id="A0A315ZP77"/>
<dbReference type="GO" id="GO:0016301">
    <property type="term" value="F:kinase activity"/>
    <property type="evidence" value="ECO:0007669"/>
    <property type="project" value="UniProtKB-KW"/>
</dbReference>
<keyword evidence="3" id="KW-1185">Reference proteome</keyword>
<dbReference type="Gene3D" id="3.90.1200.10">
    <property type="match status" value="1"/>
</dbReference>
<comment type="caution">
    <text evidence="2">The sequence shown here is derived from an EMBL/GenBank/DDBJ whole genome shotgun (WGS) entry which is preliminary data.</text>
</comment>
<dbReference type="InterPro" id="IPR002575">
    <property type="entry name" value="Aminoglycoside_PTrfase"/>
</dbReference>
<dbReference type="PANTHER" id="PTHR21310:SF42">
    <property type="entry name" value="BIFUNCTIONAL AAC_APH"/>
    <property type="match status" value="1"/>
</dbReference>
<dbReference type="Pfam" id="PF01636">
    <property type="entry name" value="APH"/>
    <property type="match status" value="1"/>
</dbReference>
<evidence type="ECO:0000313" key="2">
    <source>
        <dbReference type="EMBL" id="PWJ47112.1"/>
    </source>
</evidence>
<proteinExistence type="predicted"/>
<dbReference type="CDD" id="cd05155">
    <property type="entry name" value="APH_ChoK_like_1"/>
    <property type="match status" value="1"/>
</dbReference>
<dbReference type="InterPro" id="IPR051678">
    <property type="entry name" value="AGP_Transferase"/>
</dbReference>
<dbReference type="PANTHER" id="PTHR21310">
    <property type="entry name" value="AMINOGLYCOSIDE PHOSPHOTRANSFERASE-RELATED-RELATED"/>
    <property type="match status" value="1"/>
</dbReference>
<sequence length="309" mass="33501">MDLVRRLLREQMPQWAELPVVAVDQQGHDNRTFRLGDHLTVRLPSHQRYAAGIAEEEAVLPLLGRHLRTSIPEVVATGRPSEAFGIPFAVRRWLPGTSLDAATAANIAIDERLAADVGGFLRQLRAAPTEGGPAGGKHSFFRGCHPSAYGHEVQLALQRLAGAVDVAGCERVWARAIATAWPHPPVWFHGDVAPGNLLIDDDGALTAVIDFGTCGVGDPACDLVLMWTHVDGNAQQHFREAAGLDDDTWARARGWALWKALITLAELRWLDEQPSRAQPEAQLRIIDRVLADAAAAPRRWSSGSGSASS</sequence>
<keyword evidence="2" id="KW-0808">Transferase</keyword>
<name>A0A315ZP77_9ACTN</name>
<accession>A0A315ZP77</accession>
<gene>
    <name evidence="2" type="ORF">BXY45_1419</name>
</gene>
<evidence type="ECO:0000259" key="1">
    <source>
        <dbReference type="Pfam" id="PF01636"/>
    </source>
</evidence>
<feature type="domain" description="Aminoglycoside phosphotransferase" evidence="1">
    <location>
        <begin position="25"/>
        <end position="255"/>
    </location>
</feature>
<dbReference type="SUPFAM" id="SSF56112">
    <property type="entry name" value="Protein kinase-like (PK-like)"/>
    <property type="match status" value="1"/>
</dbReference>
<keyword evidence="2" id="KW-0418">Kinase</keyword>
<dbReference type="InterPro" id="IPR011009">
    <property type="entry name" value="Kinase-like_dom_sf"/>
</dbReference>
<reference evidence="2 3" key="1">
    <citation type="submission" date="2018-03" db="EMBL/GenBank/DDBJ databases">
        <title>Genomic Encyclopedia of Archaeal and Bacterial Type Strains, Phase II (KMG-II): from individual species to whole genera.</title>
        <authorList>
            <person name="Goeker M."/>
        </authorList>
    </citation>
    <scope>NUCLEOTIDE SEQUENCE [LARGE SCALE GENOMIC DNA]</scope>
    <source>
        <strain evidence="2 3">DSM 44889</strain>
    </source>
</reference>
<dbReference type="Gene3D" id="3.30.200.20">
    <property type="entry name" value="Phosphorylase Kinase, domain 1"/>
    <property type="match status" value="1"/>
</dbReference>
<organism evidence="2 3">
    <name type="scientific">Quadrisphaera granulorum</name>
    <dbReference type="NCBI Taxonomy" id="317664"/>
    <lineage>
        <taxon>Bacteria</taxon>
        <taxon>Bacillati</taxon>
        <taxon>Actinomycetota</taxon>
        <taxon>Actinomycetes</taxon>
        <taxon>Kineosporiales</taxon>
        <taxon>Kineosporiaceae</taxon>
        <taxon>Quadrisphaera</taxon>
    </lineage>
</organism>
<protein>
    <submittedName>
        <fullName evidence="2">Aminoglycoside phosphotransferase (APT) family kinase protein</fullName>
    </submittedName>
</protein>
<evidence type="ECO:0000313" key="3">
    <source>
        <dbReference type="Proteomes" id="UP000245469"/>
    </source>
</evidence>
<dbReference type="EMBL" id="QGDQ01000041">
    <property type="protein sequence ID" value="PWJ47112.1"/>
    <property type="molecule type" value="Genomic_DNA"/>
</dbReference>